<evidence type="ECO:0000313" key="2">
    <source>
        <dbReference type="EMBL" id="ACL02979.1"/>
    </source>
</evidence>
<dbReference type="AlphaFoldDB" id="B8F9N3"/>
<reference evidence="2 3" key="1">
    <citation type="journal article" date="2012" name="Environ. Microbiol.">
        <title>The genome sequence of Desulfatibacillum alkenivorans AK-01: a blueprint for anaerobic alkane oxidation.</title>
        <authorList>
            <person name="Callaghan A.V."/>
            <person name="Morris B.E."/>
            <person name="Pereira I.A."/>
            <person name="McInerney M.J."/>
            <person name="Austin R.N."/>
            <person name="Groves J.T."/>
            <person name="Kukor J.J."/>
            <person name="Suflita J.M."/>
            <person name="Young L.Y."/>
            <person name="Zylstra G.J."/>
            <person name="Wawrik B."/>
        </authorList>
    </citation>
    <scope>NUCLEOTIDE SEQUENCE [LARGE SCALE GENOMIC DNA]</scope>
    <source>
        <strain evidence="2 3">AK-01</strain>
    </source>
</reference>
<evidence type="ECO:0000313" key="3">
    <source>
        <dbReference type="Proteomes" id="UP000000739"/>
    </source>
</evidence>
<evidence type="ECO:0000259" key="1">
    <source>
        <dbReference type="Pfam" id="PF04326"/>
    </source>
</evidence>
<dbReference type="EMBL" id="CP001322">
    <property type="protein sequence ID" value="ACL02979.1"/>
    <property type="molecule type" value="Genomic_DNA"/>
</dbReference>
<proteinExistence type="predicted"/>
<dbReference type="Gene3D" id="3.30.950.30">
    <property type="entry name" value="Schlafen, AAA domain"/>
    <property type="match status" value="1"/>
</dbReference>
<dbReference type="Gene3D" id="3.30.565.60">
    <property type="match status" value="1"/>
</dbReference>
<name>B8F9N3_DESAL</name>
<dbReference type="Proteomes" id="UP000000739">
    <property type="component" value="Chromosome"/>
</dbReference>
<dbReference type="eggNOG" id="COG2865">
    <property type="taxonomic scope" value="Bacteria"/>
</dbReference>
<dbReference type="KEGG" id="dal:Dalk_1276"/>
<dbReference type="Pfam" id="PF04326">
    <property type="entry name" value="SLFN_AlbA_2"/>
    <property type="match status" value="1"/>
</dbReference>
<dbReference type="InterPro" id="IPR038461">
    <property type="entry name" value="Schlafen_AlbA_2_dom_sf"/>
</dbReference>
<organism evidence="2 3">
    <name type="scientific">Desulfatibacillum aliphaticivorans</name>
    <dbReference type="NCBI Taxonomy" id="218208"/>
    <lineage>
        <taxon>Bacteria</taxon>
        <taxon>Pseudomonadati</taxon>
        <taxon>Thermodesulfobacteriota</taxon>
        <taxon>Desulfobacteria</taxon>
        <taxon>Desulfobacterales</taxon>
        <taxon>Desulfatibacillaceae</taxon>
        <taxon>Desulfatibacillum</taxon>
    </lineage>
</organism>
<protein>
    <submittedName>
        <fullName evidence="2">Transcriptional regulator</fullName>
    </submittedName>
</protein>
<dbReference type="HOGENOM" id="CLU_034637_0_0_7"/>
<dbReference type="RefSeq" id="WP_012610415.1">
    <property type="nucleotide sequence ID" value="NC_011768.1"/>
</dbReference>
<dbReference type="PANTHER" id="PTHR30595">
    <property type="entry name" value="GLPR-RELATED TRANSCRIPTIONAL REPRESSOR"/>
    <property type="match status" value="1"/>
</dbReference>
<gene>
    <name evidence="2" type="ordered locus">Dalk_1276</name>
</gene>
<dbReference type="PANTHER" id="PTHR30595:SF6">
    <property type="entry name" value="SCHLAFEN ALBA-2 DOMAIN-CONTAINING PROTEIN"/>
    <property type="match status" value="1"/>
</dbReference>
<sequence>MTHAEAIEMLDHLLRLDRETEWWECKEAKNEFSTNELGKYFSALSNEANLNGRDFGWLAFGVANDGSIVGTNYRNSPFKLDSLKREIAAQTSNSLTFIDIYDIQYSSEKRVLLFQIPPALRGMPTGWKGHYYGRDGESLGALNFNELERIRAQMVSEDWSAAICPQASMDDLHPRAIQKARKEYVNKYPSREHEVRQWDDITFLNKIKVSIKGKITNSAVILLGREEAAPLISPALAKISWVLKDAQNHELDYEHFGPPFFLSVNRLFRRVRNLTFRHLPSGSLFPDETTQYDPWVIREALHNCIAHQDYALRGRINVVETPNALLFSNMGSFLPGSVERVIQEDAPPEVYRNPFLADAMVNLNMIDTQGGGIKRMYQMQMKRFFPLPAYNLEDPKRVVVKIHGEILDEQYSIALMQKANLDLWTVILLDKVQRNIQISKEDADILRNSGLIEGRYPKLFVSAQIADTVDKKAQYLHNRGLDETHYAKLIIEHINQFGSITRKEADALLYPKLPEILDEKQKKNKINRLLSVVLKGKIVNTGSKRKPKYEIVGD</sequence>
<dbReference type="Pfam" id="PF13749">
    <property type="entry name" value="HATPase_c_4"/>
    <property type="match status" value="1"/>
</dbReference>
<dbReference type="InterPro" id="IPR038475">
    <property type="entry name" value="RecG_C_sf"/>
</dbReference>
<dbReference type="InterPro" id="IPR007421">
    <property type="entry name" value="Schlafen_AlbA_2_dom"/>
</dbReference>
<accession>B8F9N3</accession>
<feature type="domain" description="Schlafen AlbA-2" evidence="1">
    <location>
        <begin position="19"/>
        <end position="138"/>
    </location>
</feature>
<keyword evidence="3" id="KW-1185">Reference proteome</keyword>